<keyword evidence="4" id="KW-1185">Reference proteome</keyword>
<reference evidence="3" key="1">
    <citation type="submission" date="2023-07" db="EMBL/GenBank/DDBJ databases">
        <title>A chromosome-level genome assembly of Lolium multiflorum.</title>
        <authorList>
            <person name="Chen Y."/>
            <person name="Copetti D."/>
            <person name="Kolliker R."/>
            <person name="Studer B."/>
        </authorList>
    </citation>
    <scope>NUCLEOTIDE SEQUENCE</scope>
    <source>
        <strain evidence="3">02402/16</strain>
        <tissue evidence="3">Leaf</tissue>
    </source>
</reference>
<evidence type="ECO:0000313" key="3">
    <source>
        <dbReference type="EMBL" id="KAK1626718.1"/>
    </source>
</evidence>
<dbReference type="Proteomes" id="UP001231189">
    <property type="component" value="Unassembled WGS sequence"/>
</dbReference>
<proteinExistence type="predicted"/>
<gene>
    <name evidence="3" type="ORF">QYE76_001033</name>
</gene>
<dbReference type="CDD" id="cd22157">
    <property type="entry name" value="F-box_AtFBW1-like"/>
    <property type="match status" value="1"/>
</dbReference>
<feature type="domain" description="F-box" evidence="2">
    <location>
        <begin position="110"/>
        <end position="151"/>
    </location>
</feature>
<evidence type="ECO:0000256" key="1">
    <source>
        <dbReference type="SAM" id="MobiDB-lite"/>
    </source>
</evidence>
<evidence type="ECO:0000259" key="2">
    <source>
        <dbReference type="SMART" id="SM00256"/>
    </source>
</evidence>
<protein>
    <recommendedName>
        <fullName evidence="2">F-box domain-containing protein</fullName>
    </recommendedName>
</protein>
<dbReference type="Pfam" id="PF00646">
    <property type="entry name" value="F-box"/>
    <property type="match status" value="1"/>
</dbReference>
<dbReference type="SMART" id="SM00256">
    <property type="entry name" value="FBOX"/>
    <property type="match status" value="1"/>
</dbReference>
<dbReference type="SUPFAM" id="SSF81383">
    <property type="entry name" value="F-box domain"/>
    <property type="match status" value="1"/>
</dbReference>
<feature type="region of interest" description="Disordered" evidence="1">
    <location>
        <begin position="1"/>
        <end position="40"/>
    </location>
</feature>
<sequence length="286" mass="31295">MENYSLLMGDSSGDEDGGGVDGDARGTSPSRRRREGDSCPQDLGFAMAAALEGRSTLPLASTLDSPPSTAELQWRETAGGCVQLSSVRSTMVKSARLRRTQHDRAAGPVLPDDLVLWEILYRLPAKELLRCRAVCRSWRRLSCDAEFLLAHHKHQPSLPLVPATIDAFDILQSPAVRRPILGFSSHTECSNYYIHASCDGLLLLSRTYRLYYICNPATRQWCPLPNVTNVAALCTITARPASTASSTGTLIETTLVVLSTTFSPWVPPPWRNGGASDLQCPHPHRP</sequence>
<comment type="caution">
    <text evidence="3">The sequence shown here is derived from an EMBL/GenBank/DDBJ whole genome shotgun (WGS) entry which is preliminary data.</text>
</comment>
<dbReference type="InterPro" id="IPR001810">
    <property type="entry name" value="F-box_dom"/>
</dbReference>
<dbReference type="InterPro" id="IPR036047">
    <property type="entry name" value="F-box-like_dom_sf"/>
</dbReference>
<evidence type="ECO:0000313" key="4">
    <source>
        <dbReference type="Proteomes" id="UP001231189"/>
    </source>
</evidence>
<accession>A0AAD8VYY9</accession>
<name>A0AAD8VYY9_LOLMU</name>
<dbReference type="EMBL" id="JAUUTY010000005">
    <property type="protein sequence ID" value="KAK1626718.1"/>
    <property type="molecule type" value="Genomic_DNA"/>
</dbReference>
<dbReference type="AlphaFoldDB" id="A0AAD8VYY9"/>
<dbReference type="PANTHER" id="PTHR31672">
    <property type="entry name" value="BNACNNG10540D PROTEIN"/>
    <property type="match status" value="1"/>
</dbReference>
<dbReference type="Gene3D" id="1.20.1280.50">
    <property type="match status" value="1"/>
</dbReference>
<dbReference type="InterPro" id="IPR050796">
    <property type="entry name" value="SCF_F-box_component"/>
</dbReference>
<organism evidence="3 4">
    <name type="scientific">Lolium multiflorum</name>
    <name type="common">Italian ryegrass</name>
    <name type="synonym">Lolium perenne subsp. multiflorum</name>
    <dbReference type="NCBI Taxonomy" id="4521"/>
    <lineage>
        <taxon>Eukaryota</taxon>
        <taxon>Viridiplantae</taxon>
        <taxon>Streptophyta</taxon>
        <taxon>Embryophyta</taxon>
        <taxon>Tracheophyta</taxon>
        <taxon>Spermatophyta</taxon>
        <taxon>Magnoliopsida</taxon>
        <taxon>Liliopsida</taxon>
        <taxon>Poales</taxon>
        <taxon>Poaceae</taxon>
        <taxon>BOP clade</taxon>
        <taxon>Pooideae</taxon>
        <taxon>Poodae</taxon>
        <taxon>Poeae</taxon>
        <taxon>Poeae Chloroplast Group 2 (Poeae type)</taxon>
        <taxon>Loliodinae</taxon>
        <taxon>Loliinae</taxon>
        <taxon>Lolium</taxon>
    </lineage>
</organism>